<keyword evidence="7" id="KW-0146">Chitin degradation</keyword>
<dbReference type="PROSITE" id="PS51910">
    <property type="entry name" value="GH18_2"/>
    <property type="match status" value="1"/>
</dbReference>
<accession>A0A9P0TCA2</accession>
<dbReference type="InterPro" id="IPR036734">
    <property type="entry name" value="Neur_chan_lig-bd_sf"/>
</dbReference>
<feature type="transmembrane region" description="Helical" evidence="14">
    <location>
        <begin position="482"/>
        <end position="505"/>
    </location>
</feature>
<dbReference type="InterPro" id="IPR022041">
    <property type="entry name" value="Methyltransf_FA"/>
</dbReference>
<dbReference type="EMBL" id="CALOZG010000009">
    <property type="protein sequence ID" value="CAH4029808.1"/>
    <property type="molecule type" value="Genomic_DNA"/>
</dbReference>
<dbReference type="EC" id="3.2.1.14" evidence="3"/>
<evidence type="ECO:0000313" key="18">
    <source>
        <dbReference type="EMBL" id="CAH4029808.1"/>
    </source>
</evidence>
<dbReference type="GO" id="GO:0005230">
    <property type="term" value="F:extracellular ligand-gated monoatomic ion channel activity"/>
    <property type="evidence" value="ECO:0007669"/>
    <property type="project" value="InterPro"/>
</dbReference>
<dbReference type="InterPro" id="IPR001579">
    <property type="entry name" value="Glyco_hydro_18_chit_AS"/>
</dbReference>
<dbReference type="SMART" id="SM00494">
    <property type="entry name" value="ChtBD2"/>
    <property type="match status" value="1"/>
</dbReference>
<keyword evidence="19" id="KW-1185">Reference proteome</keyword>
<dbReference type="Pfam" id="PF12248">
    <property type="entry name" value="Methyltransf_FA"/>
    <property type="match status" value="1"/>
</dbReference>
<evidence type="ECO:0000256" key="15">
    <source>
        <dbReference type="SAM" id="SignalP"/>
    </source>
</evidence>
<dbReference type="PROSITE" id="PS50940">
    <property type="entry name" value="CHIT_BIND_II"/>
    <property type="match status" value="1"/>
</dbReference>
<evidence type="ECO:0000256" key="4">
    <source>
        <dbReference type="ARBA" id="ARBA00022669"/>
    </source>
</evidence>
<dbReference type="SMART" id="SM00636">
    <property type="entry name" value="Glyco_18"/>
    <property type="match status" value="1"/>
</dbReference>
<evidence type="ECO:0000256" key="13">
    <source>
        <dbReference type="SAM" id="MobiDB-lite"/>
    </source>
</evidence>
<evidence type="ECO:0000256" key="11">
    <source>
        <dbReference type="ARBA" id="ARBA00023326"/>
    </source>
</evidence>
<dbReference type="Gene3D" id="3.20.20.80">
    <property type="entry name" value="Glycosidases"/>
    <property type="match status" value="1"/>
</dbReference>
<evidence type="ECO:0000256" key="1">
    <source>
        <dbReference type="ARBA" id="ARBA00000822"/>
    </source>
</evidence>
<evidence type="ECO:0000256" key="12">
    <source>
        <dbReference type="RuleBase" id="RU000489"/>
    </source>
</evidence>
<evidence type="ECO:0000256" key="9">
    <source>
        <dbReference type="ARBA" id="ARBA00023277"/>
    </source>
</evidence>
<dbReference type="Gene3D" id="3.10.50.10">
    <property type="match status" value="1"/>
</dbReference>
<keyword evidence="14" id="KW-1133">Transmembrane helix</keyword>
<dbReference type="AlphaFoldDB" id="A0A9P0TCA2"/>
<dbReference type="InterPro" id="IPR029070">
    <property type="entry name" value="Chitinase_insertion_sf"/>
</dbReference>
<comment type="catalytic activity">
    <reaction evidence="1">
        <text>Random endo-hydrolysis of N-acetyl-beta-D-glucosaminide (1-&gt;4)-beta-linkages in chitin and chitodextrins.</text>
        <dbReference type="EC" id="3.2.1.14"/>
    </reaction>
</comment>
<evidence type="ECO:0000256" key="6">
    <source>
        <dbReference type="ARBA" id="ARBA00022801"/>
    </source>
</evidence>
<gene>
    <name evidence="18" type="ORF">PIBRA_LOCUS6516</name>
</gene>
<evidence type="ECO:0000256" key="5">
    <source>
        <dbReference type="ARBA" id="ARBA00022729"/>
    </source>
</evidence>
<dbReference type="InterPro" id="IPR017853">
    <property type="entry name" value="GH"/>
</dbReference>
<dbReference type="Pfam" id="PF02931">
    <property type="entry name" value="Neur_chan_LBD"/>
    <property type="match status" value="1"/>
</dbReference>
<dbReference type="GO" id="GO:0005576">
    <property type="term" value="C:extracellular region"/>
    <property type="evidence" value="ECO:0007669"/>
    <property type="project" value="InterPro"/>
</dbReference>
<feature type="transmembrane region" description="Helical" evidence="14">
    <location>
        <begin position="425"/>
        <end position="443"/>
    </location>
</feature>
<evidence type="ECO:0000256" key="3">
    <source>
        <dbReference type="ARBA" id="ARBA00012729"/>
    </source>
</evidence>
<comment type="similarity">
    <text evidence="2">Belongs to the glycosyl hydrolase 18 family. Chitinase class II subfamily.</text>
</comment>
<keyword evidence="4" id="KW-0147">Chitin-binding</keyword>
<dbReference type="CDD" id="cd02872">
    <property type="entry name" value="GH18_chitolectin_chitotriosidase"/>
    <property type="match status" value="1"/>
</dbReference>
<dbReference type="InterPro" id="IPR050314">
    <property type="entry name" value="Glycosyl_Hydrlase_18"/>
</dbReference>
<keyword evidence="14" id="KW-0812">Transmembrane</keyword>
<sequence>MKCLLFIYVCFLFGNVLSTNFTFTYNMALRCKEYLCQHGYSYKNYFWTNAYDRKQVKSDSSIVFEMHLAILAASNGHILLSSVPAPTTEPVYEIVIGGGANKFTELRRNLRRNAKASAKTVGVLSPVEFRAFYIKISEEGLIEFGKEGDSLPLLTYMDMDPIPVKYFSFAAWNGVEAKFLYDCPIPGDASDVTPNSEAIDPKLSNSDKLKRVLLLDRDPMVPPNSEVVVNLGIRINSVSYDAFESKLSTGLSMVMTWTDQTMAWDLAKFNNVTSLKFRQGQIWSPSFHTFNSDTVSMLDAKNPELITMVNSGEATYHMQTAVNTWCFDYTTTMTRWPRDEYTCAIVIEPWQAHEKIILKQLDQNTEAMKVFSELDDVILNIWEVSSSQHIVSSASWNQMYTSDDNTTHRSDRFAIKMGLKRRATAYNIVFYTPLLVLVTFLLLSFWTETLCLTRVWFYACCSIIICMGLCFIDFLVPCHTVPTILILYTAVLGGILLALLIQVALMTSLAERLARTIVMQNVLTAQWFRSLFCLPPLKDCRIYETINEDLQQEDEVPTPRNLEQMQTDNIQYSEIVVDAGLKMFFKLIVLCLLCGGLAEKNVICYYGTWATYRNGLGKFDVNNINTNLCTHLVYAFAGINSQGTLISLDPYLDLPDNWGRDNFRKFNALKQKNSKLKTILAVGGWNEGSAKYSIMAANANLRKNFISSSIHMLITYDFDGLDLDWEYPNRRDTVNGKADVDNFTKLLKELRTEYDKYGLLLSAAVASTKATASLSYDIPSIAQYLDIVGIMTYDMYGPWDAVTGHNAPLYKGKGDENAPRESLNTLDVAVEYWLSQGFPAKKLVIGLPFYAHTFNLVNPKENSVRAPSYGAGIAGPYTATNGNIGYNEFCHLLRTQSWTTKFDDLAKVPYAVQNRNWVSYDDASSLASKTLYALKQNLAGVMVWSIETDDFHGSCHGEDFPLLRAINRALTNSSNPGTTTTITPTTLRPSPNATTTTVPLTTTNPEFICKGFGWFPDPESCRSYYVCTSIGDGLYMPHYFLCPSNLYWDQSSLACNYVSNVKCSVSVA</sequence>
<keyword evidence="9" id="KW-0119">Carbohydrate metabolism</keyword>
<evidence type="ECO:0000259" key="17">
    <source>
        <dbReference type="PROSITE" id="PS51910"/>
    </source>
</evidence>
<dbReference type="GO" id="GO:0008061">
    <property type="term" value="F:chitin binding"/>
    <property type="evidence" value="ECO:0007669"/>
    <property type="project" value="UniProtKB-KW"/>
</dbReference>
<keyword evidence="6 12" id="KW-0378">Hydrolase</keyword>
<feature type="domain" description="GH18" evidence="17">
    <location>
        <begin position="600"/>
        <end position="973"/>
    </location>
</feature>
<keyword evidence="5 15" id="KW-0732">Signal</keyword>
<dbReference type="InterPro" id="IPR036508">
    <property type="entry name" value="Chitin-bd_dom_sf"/>
</dbReference>
<dbReference type="GO" id="GO:0016020">
    <property type="term" value="C:membrane"/>
    <property type="evidence" value="ECO:0007669"/>
    <property type="project" value="InterPro"/>
</dbReference>
<dbReference type="Proteomes" id="UP001152562">
    <property type="component" value="Unassembled WGS sequence"/>
</dbReference>
<dbReference type="Gene3D" id="2.170.140.10">
    <property type="entry name" value="Chitin binding domain"/>
    <property type="match status" value="1"/>
</dbReference>
<dbReference type="PANTHER" id="PTHR11177:SF360">
    <property type="entry name" value="CHITINASE 4-RELATED"/>
    <property type="match status" value="1"/>
</dbReference>
<dbReference type="CDD" id="cd18989">
    <property type="entry name" value="LGIC_ECD_cation"/>
    <property type="match status" value="1"/>
</dbReference>
<dbReference type="GO" id="GO:0000272">
    <property type="term" value="P:polysaccharide catabolic process"/>
    <property type="evidence" value="ECO:0007669"/>
    <property type="project" value="UniProtKB-KW"/>
</dbReference>
<dbReference type="InterPro" id="IPR011583">
    <property type="entry name" value="Chitinase_II/V-like_cat"/>
</dbReference>
<keyword evidence="11" id="KW-0624">Polysaccharide degradation</keyword>
<keyword evidence="10 12" id="KW-0326">Glycosidase</keyword>
<evidence type="ECO:0000256" key="10">
    <source>
        <dbReference type="ARBA" id="ARBA00023295"/>
    </source>
</evidence>
<name>A0A9P0TCA2_PIEBR</name>
<feature type="region of interest" description="Disordered" evidence="13">
    <location>
        <begin position="974"/>
        <end position="998"/>
    </location>
</feature>
<dbReference type="GO" id="GO:0006032">
    <property type="term" value="P:chitin catabolic process"/>
    <property type="evidence" value="ECO:0007669"/>
    <property type="project" value="UniProtKB-KW"/>
</dbReference>
<evidence type="ECO:0000256" key="8">
    <source>
        <dbReference type="ARBA" id="ARBA00023157"/>
    </source>
</evidence>
<dbReference type="PROSITE" id="PS01095">
    <property type="entry name" value="GH18_1"/>
    <property type="match status" value="1"/>
</dbReference>
<feature type="compositionally biased region" description="Low complexity" evidence="13">
    <location>
        <begin position="974"/>
        <end position="986"/>
    </location>
</feature>
<dbReference type="FunFam" id="3.10.50.10:FF:000004">
    <property type="entry name" value="Chitinase 5"/>
    <property type="match status" value="1"/>
</dbReference>
<comment type="caution">
    <text evidence="18">The sequence shown here is derived from an EMBL/GenBank/DDBJ whole genome shotgun (WGS) entry which is preliminary data.</text>
</comment>
<evidence type="ECO:0000313" key="19">
    <source>
        <dbReference type="Proteomes" id="UP001152562"/>
    </source>
</evidence>
<evidence type="ECO:0000256" key="7">
    <source>
        <dbReference type="ARBA" id="ARBA00023024"/>
    </source>
</evidence>
<dbReference type="InterPro" id="IPR001223">
    <property type="entry name" value="Glyco_hydro18_cat"/>
</dbReference>
<dbReference type="Gene3D" id="2.70.170.10">
    <property type="entry name" value="Neurotransmitter-gated ion-channel ligand-binding domain"/>
    <property type="match status" value="1"/>
</dbReference>
<dbReference type="SUPFAM" id="SSF63712">
    <property type="entry name" value="Nicotinic receptor ligand binding domain-like"/>
    <property type="match status" value="1"/>
</dbReference>
<dbReference type="SUPFAM" id="SSF51445">
    <property type="entry name" value="(Trans)glycosidases"/>
    <property type="match status" value="1"/>
</dbReference>
<evidence type="ECO:0000256" key="2">
    <source>
        <dbReference type="ARBA" id="ARBA00009121"/>
    </source>
</evidence>
<dbReference type="SUPFAM" id="SSF57625">
    <property type="entry name" value="Invertebrate chitin-binding proteins"/>
    <property type="match status" value="1"/>
</dbReference>
<proteinExistence type="inferred from homology"/>
<dbReference type="Pfam" id="PF00704">
    <property type="entry name" value="Glyco_hydro_18"/>
    <property type="match status" value="1"/>
</dbReference>
<feature type="signal peptide" evidence="15">
    <location>
        <begin position="1"/>
        <end position="18"/>
    </location>
</feature>
<dbReference type="InterPro" id="IPR002557">
    <property type="entry name" value="Chitin-bd_dom"/>
</dbReference>
<dbReference type="InterPro" id="IPR006202">
    <property type="entry name" value="Neur_chan_lig-bd"/>
</dbReference>
<keyword evidence="14" id="KW-0472">Membrane</keyword>
<keyword evidence="8" id="KW-1015">Disulfide bond</keyword>
<feature type="chain" id="PRO_5040451374" description="chitinase" evidence="15">
    <location>
        <begin position="19"/>
        <end position="1068"/>
    </location>
</feature>
<dbReference type="PANTHER" id="PTHR11177">
    <property type="entry name" value="CHITINASE"/>
    <property type="match status" value="1"/>
</dbReference>
<protein>
    <recommendedName>
        <fullName evidence="3">chitinase</fullName>
        <ecNumber evidence="3">3.2.1.14</ecNumber>
    </recommendedName>
</protein>
<dbReference type="GO" id="GO:0008843">
    <property type="term" value="F:endochitinase activity"/>
    <property type="evidence" value="ECO:0007669"/>
    <property type="project" value="UniProtKB-EC"/>
</dbReference>
<organism evidence="18 19">
    <name type="scientific">Pieris brassicae</name>
    <name type="common">White butterfly</name>
    <name type="synonym">Large white butterfly</name>
    <dbReference type="NCBI Taxonomy" id="7116"/>
    <lineage>
        <taxon>Eukaryota</taxon>
        <taxon>Metazoa</taxon>
        <taxon>Ecdysozoa</taxon>
        <taxon>Arthropoda</taxon>
        <taxon>Hexapoda</taxon>
        <taxon>Insecta</taxon>
        <taxon>Pterygota</taxon>
        <taxon>Neoptera</taxon>
        <taxon>Endopterygota</taxon>
        <taxon>Lepidoptera</taxon>
        <taxon>Glossata</taxon>
        <taxon>Ditrysia</taxon>
        <taxon>Papilionoidea</taxon>
        <taxon>Pieridae</taxon>
        <taxon>Pierinae</taxon>
        <taxon>Pieris</taxon>
    </lineage>
</organism>
<feature type="domain" description="Chitin-binding type-2" evidence="16">
    <location>
        <begin position="1006"/>
        <end position="1065"/>
    </location>
</feature>
<evidence type="ECO:0000256" key="14">
    <source>
        <dbReference type="SAM" id="Phobius"/>
    </source>
</evidence>
<reference evidence="18" key="1">
    <citation type="submission" date="2022-05" db="EMBL/GenBank/DDBJ databases">
        <authorList>
            <person name="Okamura Y."/>
        </authorList>
    </citation>
    <scope>NUCLEOTIDE SEQUENCE</scope>
</reference>
<dbReference type="SUPFAM" id="SSF54556">
    <property type="entry name" value="Chitinase insertion domain"/>
    <property type="match status" value="1"/>
</dbReference>
<feature type="transmembrane region" description="Helical" evidence="14">
    <location>
        <begin position="455"/>
        <end position="476"/>
    </location>
</feature>
<dbReference type="Pfam" id="PF01607">
    <property type="entry name" value="CBM_14"/>
    <property type="match status" value="1"/>
</dbReference>
<evidence type="ECO:0000259" key="16">
    <source>
        <dbReference type="PROSITE" id="PS50940"/>
    </source>
</evidence>